<protein>
    <submittedName>
        <fullName evidence="1">Uncharacterized protein</fullName>
    </submittedName>
</protein>
<evidence type="ECO:0000313" key="2">
    <source>
        <dbReference type="Proteomes" id="UP000827872"/>
    </source>
</evidence>
<dbReference type="Proteomes" id="UP000827872">
    <property type="component" value="Linkage Group LG08"/>
</dbReference>
<accession>A0ACB8FCX9</accession>
<evidence type="ECO:0000313" key="1">
    <source>
        <dbReference type="EMBL" id="KAH8002664.1"/>
    </source>
</evidence>
<organism evidence="1 2">
    <name type="scientific">Sphaerodactylus townsendi</name>
    <dbReference type="NCBI Taxonomy" id="933632"/>
    <lineage>
        <taxon>Eukaryota</taxon>
        <taxon>Metazoa</taxon>
        <taxon>Chordata</taxon>
        <taxon>Craniata</taxon>
        <taxon>Vertebrata</taxon>
        <taxon>Euteleostomi</taxon>
        <taxon>Lepidosauria</taxon>
        <taxon>Squamata</taxon>
        <taxon>Bifurcata</taxon>
        <taxon>Gekkota</taxon>
        <taxon>Sphaerodactylidae</taxon>
        <taxon>Sphaerodactylus</taxon>
    </lineage>
</organism>
<comment type="caution">
    <text evidence="1">The sequence shown here is derived from an EMBL/GenBank/DDBJ whole genome shotgun (WGS) entry which is preliminary data.</text>
</comment>
<name>A0ACB8FCX9_9SAUR</name>
<proteinExistence type="predicted"/>
<keyword evidence="2" id="KW-1185">Reference proteome</keyword>
<dbReference type="EMBL" id="CM037621">
    <property type="protein sequence ID" value="KAH8002664.1"/>
    <property type="molecule type" value="Genomic_DNA"/>
</dbReference>
<sequence length="264" mass="30214">MRGHTMTEQWKTLDATTDHNSYSQYPNYAHHYVSNSRLAKQYGNVYTIWAGNLPVVVLSGFKAVKEGLINHSECFDERPVTPFFKTLANEMAKVHKEIDDVLGSSPSFEYQDHKNLPYTMAVIHEILRAHSIFFVGLPRQCIMDVNLLGFFIPKGTYIILDIDSVLLDPKIWEAPTEFYPNHFLDKEGRFVEREQLLAFGAGPRVCIGKQLARIELFVFFTSLLRRFTFQLPEGVKENNKGYSGGFLKTAPLYKFCAVPRYTAA</sequence>
<gene>
    <name evidence="1" type="ORF">K3G42_027060</name>
</gene>
<reference evidence="1" key="1">
    <citation type="submission" date="2021-08" db="EMBL/GenBank/DDBJ databases">
        <title>The first chromosome-level gecko genome reveals the dynamic sex chromosomes of Neotropical dwarf geckos (Sphaerodactylidae: Sphaerodactylus).</title>
        <authorList>
            <person name="Pinto B.J."/>
            <person name="Keating S.E."/>
            <person name="Gamble T."/>
        </authorList>
    </citation>
    <scope>NUCLEOTIDE SEQUENCE</scope>
    <source>
        <strain evidence="1">TG3544</strain>
    </source>
</reference>